<dbReference type="Gene3D" id="3.30.110.170">
    <property type="entry name" value="Protein of unknown function (DUF541), domain 1"/>
    <property type="match status" value="1"/>
</dbReference>
<accession>A0ABW5D0T5</accession>
<proteinExistence type="predicted"/>
<evidence type="ECO:0000313" key="3">
    <source>
        <dbReference type="Proteomes" id="UP001597374"/>
    </source>
</evidence>
<dbReference type="InterPro" id="IPR007497">
    <property type="entry name" value="SIMPL/DUF541"/>
</dbReference>
<protein>
    <submittedName>
        <fullName evidence="2">SIMPL domain-containing protein</fullName>
    </submittedName>
</protein>
<feature type="signal peptide" evidence="1">
    <location>
        <begin position="1"/>
        <end position="21"/>
    </location>
</feature>
<evidence type="ECO:0000256" key="1">
    <source>
        <dbReference type="SAM" id="SignalP"/>
    </source>
</evidence>
<dbReference type="PANTHER" id="PTHR34387:SF1">
    <property type="entry name" value="PERIPLASMIC IMMUNOGENIC PROTEIN"/>
    <property type="match status" value="1"/>
</dbReference>
<sequence>MKKTYWIFLIALFLISLQSQAQQQMMPPLINVTGVGEVKLQPNEVVISMGVEMRDKNLDQARKQTDAKAAAIISYLKKQGVDAKDVQTSYMNVQPIYTGGDYGKTTPDFYQAQKTMTVVIRKLNKFDELLSGLYGAGINRVDGISFRVSDLEKHKAEARKRAVQDAKQKATALTSELGAKVGRVYSINENTYNGGPRPLAENMMMKAAYADEAGGPSIAGGEVVVTSNVTVSFVIE</sequence>
<keyword evidence="3" id="KW-1185">Reference proteome</keyword>
<reference evidence="3" key="1">
    <citation type="journal article" date="2019" name="Int. J. Syst. Evol. Microbiol.">
        <title>The Global Catalogue of Microorganisms (GCM) 10K type strain sequencing project: providing services to taxonomists for standard genome sequencing and annotation.</title>
        <authorList>
            <consortium name="The Broad Institute Genomics Platform"/>
            <consortium name="The Broad Institute Genome Sequencing Center for Infectious Disease"/>
            <person name="Wu L."/>
            <person name="Ma J."/>
        </authorList>
    </citation>
    <scope>NUCLEOTIDE SEQUENCE [LARGE SCALE GENOMIC DNA]</scope>
    <source>
        <strain evidence="3">CGMCC 4.1782</strain>
    </source>
</reference>
<dbReference type="RefSeq" id="WP_250430630.1">
    <property type="nucleotide sequence ID" value="NZ_JALPRR010000003.1"/>
</dbReference>
<feature type="chain" id="PRO_5046991351" evidence="1">
    <location>
        <begin position="22"/>
        <end position="236"/>
    </location>
</feature>
<comment type="caution">
    <text evidence="2">The sequence shown here is derived from an EMBL/GenBank/DDBJ whole genome shotgun (WGS) entry which is preliminary data.</text>
</comment>
<organism evidence="2 3">
    <name type="scientific">Pontibacter ruber</name>
    <dbReference type="NCBI Taxonomy" id="1343895"/>
    <lineage>
        <taxon>Bacteria</taxon>
        <taxon>Pseudomonadati</taxon>
        <taxon>Bacteroidota</taxon>
        <taxon>Cytophagia</taxon>
        <taxon>Cytophagales</taxon>
        <taxon>Hymenobacteraceae</taxon>
        <taxon>Pontibacter</taxon>
    </lineage>
</organism>
<dbReference type="Proteomes" id="UP001597374">
    <property type="component" value="Unassembled WGS sequence"/>
</dbReference>
<dbReference type="InterPro" id="IPR052022">
    <property type="entry name" value="26kDa_periplasmic_antigen"/>
</dbReference>
<dbReference type="Gene3D" id="3.30.70.2970">
    <property type="entry name" value="Protein of unknown function (DUF541), domain 2"/>
    <property type="match status" value="1"/>
</dbReference>
<evidence type="ECO:0000313" key="2">
    <source>
        <dbReference type="EMBL" id="MFD2247618.1"/>
    </source>
</evidence>
<gene>
    <name evidence="2" type="ORF">ACFSKP_15230</name>
</gene>
<name>A0ABW5D0T5_9BACT</name>
<dbReference type="Pfam" id="PF04402">
    <property type="entry name" value="SIMPL"/>
    <property type="match status" value="1"/>
</dbReference>
<keyword evidence="1" id="KW-0732">Signal</keyword>
<dbReference type="EMBL" id="JBHUIM010000002">
    <property type="protein sequence ID" value="MFD2247618.1"/>
    <property type="molecule type" value="Genomic_DNA"/>
</dbReference>
<dbReference type="PANTHER" id="PTHR34387">
    <property type="entry name" value="SLR1258 PROTEIN"/>
    <property type="match status" value="1"/>
</dbReference>